<accession>A0AAE3EVZ2</accession>
<sequence>MDFNIDDIPALDFIVKQCLLKGQIDINGFLNSEFAEKQEVDGLEFIVREQAIDEFVRLLNILEKTGVCERHITKQGQSTHKNDNTYSFQRKGGFTTLYKEHQKEKERIELEYRKTKVDLDLAEKTLKEFPITKFLAWGGFIIAFLLLLKEIYSILT</sequence>
<dbReference type="RefSeq" id="WP_317903192.1">
    <property type="nucleotide sequence ID" value="NZ_JAIRBC010000024.1"/>
</dbReference>
<keyword evidence="4" id="KW-1185">Reference proteome</keyword>
<dbReference type="Proteomes" id="UP001200642">
    <property type="component" value="Unassembled WGS sequence"/>
</dbReference>
<evidence type="ECO:0000313" key="3">
    <source>
        <dbReference type="EMBL" id="MCG2462050.1"/>
    </source>
</evidence>
<organism evidence="3 4">
    <name type="scientific">Cerina litoralis</name>
    <dbReference type="NCBI Taxonomy" id="2874477"/>
    <lineage>
        <taxon>Bacteria</taxon>
        <taxon>Pseudomonadati</taxon>
        <taxon>Bacteroidota</taxon>
        <taxon>Flavobacteriia</taxon>
        <taxon>Flavobacteriales</taxon>
        <taxon>Flavobacteriaceae</taxon>
        <taxon>Cerina</taxon>
    </lineage>
</organism>
<keyword evidence="2" id="KW-0812">Transmembrane</keyword>
<dbReference type="EMBL" id="JAIRBC010000024">
    <property type="protein sequence ID" value="MCG2462050.1"/>
    <property type="molecule type" value="Genomic_DNA"/>
</dbReference>
<evidence type="ECO:0000256" key="1">
    <source>
        <dbReference type="SAM" id="Coils"/>
    </source>
</evidence>
<proteinExistence type="predicted"/>
<keyword evidence="2" id="KW-1133">Transmembrane helix</keyword>
<protein>
    <submittedName>
        <fullName evidence="3">Uncharacterized protein</fullName>
    </submittedName>
</protein>
<keyword evidence="2" id="KW-0472">Membrane</keyword>
<keyword evidence="1" id="KW-0175">Coiled coil</keyword>
<name>A0AAE3EVZ2_9FLAO</name>
<evidence type="ECO:0000256" key="2">
    <source>
        <dbReference type="SAM" id="Phobius"/>
    </source>
</evidence>
<feature type="transmembrane region" description="Helical" evidence="2">
    <location>
        <begin position="134"/>
        <end position="155"/>
    </location>
</feature>
<reference evidence="3" key="1">
    <citation type="submission" date="2023-02" db="EMBL/GenBank/DDBJ databases">
        <title>Genome of Flavobacteriaceae gen. nov. sp. strain F89.</title>
        <authorList>
            <person name="Wang Y."/>
        </authorList>
    </citation>
    <scope>NUCLEOTIDE SEQUENCE</scope>
    <source>
        <strain evidence="3">F89</strain>
    </source>
</reference>
<dbReference type="AlphaFoldDB" id="A0AAE3EVZ2"/>
<evidence type="ECO:0000313" key="4">
    <source>
        <dbReference type="Proteomes" id="UP001200642"/>
    </source>
</evidence>
<gene>
    <name evidence="3" type="ORF">K8352_14920</name>
</gene>
<feature type="coiled-coil region" evidence="1">
    <location>
        <begin position="98"/>
        <end position="125"/>
    </location>
</feature>
<comment type="caution">
    <text evidence="3">The sequence shown here is derived from an EMBL/GenBank/DDBJ whole genome shotgun (WGS) entry which is preliminary data.</text>
</comment>